<evidence type="ECO:0000256" key="5">
    <source>
        <dbReference type="ARBA" id="ARBA00012438"/>
    </source>
</evidence>
<protein>
    <recommendedName>
        <fullName evidence="6">Oxygen sensor histidine kinase NreB</fullName>
        <ecNumber evidence="5">2.7.13.3</ecNumber>
    </recommendedName>
    <alternativeName>
        <fullName evidence="16">Nitrogen regulation protein B</fullName>
    </alternativeName>
</protein>
<proteinExistence type="predicted"/>
<evidence type="ECO:0000256" key="10">
    <source>
        <dbReference type="ARBA" id="ARBA00022679"/>
    </source>
</evidence>
<dbReference type="InterPro" id="IPR003594">
    <property type="entry name" value="HATPase_dom"/>
</dbReference>
<comment type="catalytic activity">
    <reaction evidence="1">
        <text>ATP + protein L-histidine = ADP + protein N-phospho-L-histidine.</text>
        <dbReference type="EC" id="2.7.13.3"/>
    </reaction>
</comment>
<dbReference type="InterPro" id="IPR004358">
    <property type="entry name" value="Sig_transdc_His_kin-like_C"/>
</dbReference>
<dbReference type="Gene3D" id="6.10.340.10">
    <property type="match status" value="1"/>
</dbReference>
<keyword evidence="8" id="KW-0963">Cytoplasm</keyword>
<dbReference type="InterPro" id="IPR011712">
    <property type="entry name" value="Sig_transdc_His_kin_sub3_dim/P"/>
</dbReference>
<keyword evidence="20" id="KW-1185">Reference proteome</keyword>
<feature type="domain" description="HAMP" evidence="18">
    <location>
        <begin position="216"/>
        <end position="268"/>
    </location>
</feature>
<evidence type="ECO:0000256" key="14">
    <source>
        <dbReference type="ARBA" id="ARBA00023014"/>
    </source>
</evidence>
<keyword evidence="7" id="KW-0004">4Fe-4S</keyword>
<dbReference type="EMBL" id="JBHTJO010000001">
    <property type="protein sequence ID" value="MFD0987888.1"/>
    <property type="molecule type" value="Genomic_DNA"/>
</dbReference>
<keyword evidence="12" id="KW-0408">Iron</keyword>
<dbReference type="PANTHER" id="PTHR24421:SF58">
    <property type="entry name" value="SIGNAL TRANSDUCTION HISTIDINE-PROTEIN KINASE_PHOSPHATASE UHPB"/>
    <property type="match status" value="1"/>
</dbReference>
<keyword evidence="19" id="KW-0067">ATP-binding</keyword>
<evidence type="ECO:0000256" key="1">
    <source>
        <dbReference type="ARBA" id="ARBA00000085"/>
    </source>
</evidence>
<keyword evidence="14" id="KW-0479">Metal-binding</keyword>
<keyword evidence="19" id="KW-0547">Nucleotide-binding</keyword>
<gene>
    <name evidence="19" type="ORF">ACFQ2F_12350</name>
</gene>
<name>A0ABW3JEA7_9HYPH</name>
<evidence type="ECO:0000256" key="2">
    <source>
        <dbReference type="ARBA" id="ARBA00001966"/>
    </source>
</evidence>
<dbReference type="EC" id="2.7.13.3" evidence="5"/>
<dbReference type="Proteomes" id="UP001597102">
    <property type="component" value="Unassembled WGS sequence"/>
</dbReference>
<evidence type="ECO:0000256" key="11">
    <source>
        <dbReference type="ARBA" id="ARBA00022777"/>
    </source>
</evidence>
<dbReference type="Pfam" id="PF07730">
    <property type="entry name" value="HisKA_3"/>
    <property type="match status" value="1"/>
</dbReference>
<evidence type="ECO:0000313" key="20">
    <source>
        <dbReference type="Proteomes" id="UP001597102"/>
    </source>
</evidence>
<dbReference type="InterPro" id="IPR036890">
    <property type="entry name" value="HATPase_C_sf"/>
</dbReference>
<dbReference type="SUPFAM" id="SSF55874">
    <property type="entry name" value="ATPase domain of HSP90 chaperone/DNA topoisomerase II/histidine kinase"/>
    <property type="match status" value="1"/>
</dbReference>
<dbReference type="SMART" id="SM00304">
    <property type="entry name" value="HAMP"/>
    <property type="match status" value="1"/>
</dbReference>
<dbReference type="SMART" id="SM00387">
    <property type="entry name" value="HATPase_c"/>
    <property type="match status" value="1"/>
</dbReference>
<dbReference type="Gene3D" id="3.30.565.10">
    <property type="entry name" value="Histidine kinase-like ATPase, C-terminal domain"/>
    <property type="match status" value="1"/>
</dbReference>
<sequence>MQVLKMGWQTLWYGRTIRTQLLVAIGAINLCALAIAGIVTIYNARHATKVEVSASMELAKQFVQATIRSVEPDGRYGLLSQKVTQLSERLQLAQLRHVRIYMANAAGDLTPMTGGAPAPLPSHDEEAAPPAWFEALVTPEIETSALNVIQTDPVSGHLMVTERPEQAGKVWDLGTVVIQGAPEDEIAEVWEDVSSLFLLWLLLDAAMLLVFYILLGRMLGPLASIARGMSQLEDGQYATRLPRPRVVELAALADRFNFLAETLGRARAENARLYEQLITVQEDERREVASELHDEASPCLFGITANAFSIEQLAGKRKDKRTSEIKSHVSEILKITEHLKAMNRVLLKKLRPIALGKIPIADAITDLVNELAQRFPDVEIDHAINVDARSYGEKIDLALYRCVQEGVTNAIRHGRAELVQVILTEKDGGPSRGGKDLPRTAQLTISDDGQGISADTPVGFGMTVMRERIHALGGNCAVQTAPSQGTTLKVLVPLQVSHGSAQQNQPEIEMHQ</sequence>
<evidence type="ECO:0000256" key="15">
    <source>
        <dbReference type="ARBA" id="ARBA00024827"/>
    </source>
</evidence>
<keyword evidence="13" id="KW-0902">Two-component regulatory system</keyword>
<dbReference type="Pfam" id="PF00672">
    <property type="entry name" value="HAMP"/>
    <property type="match status" value="1"/>
</dbReference>
<comment type="function">
    <text evidence="15">Member of the two-component regulatory system NreB/NreC involved in the control of dissimilatory nitrate/nitrite reduction in response to oxygen. NreB functions as a direct oxygen sensor histidine kinase which is autophosphorylated, in the absence of oxygen, probably at the conserved histidine residue, and transfers its phosphate group probably to a conserved aspartate residue of NreC. NreB/NreC activates the expression of the nitrate (narGHJI) and nitrite (nir) reductase operons, as well as the putative nitrate transporter gene narT.</text>
</comment>
<evidence type="ECO:0000313" key="19">
    <source>
        <dbReference type="EMBL" id="MFD0987888.1"/>
    </source>
</evidence>
<dbReference type="CDD" id="cd06225">
    <property type="entry name" value="HAMP"/>
    <property type="match status" value="1"/>
</dbReference>
<dbReference type="CDD" id="cd16917">
    <property type="entry name" value="HATPase_UhpB-NarQ-NarX-like"/>
    <property type="match status" value="1"/>
</dbReference>
<keyword evidence="14" id="KW-0411">Iron-sulfur</keyword>
<accession>A0ABW3JEA7</accession>
<evidence type="ECO:0000256" key="12">
    <source>
        <dbReference type="ARBA" id="ARBA00023004"/>
    </source>
</evidence>
<dbReference type="Pfam" id="PF02518">
    <property type="entry name" value="HATPase_c"/>
    <property type="match status" value="1"/>
</dbReference>
<evidence type="ECO:0000256" key="4">
    <source>
        <dbReference type="ARBA" id="ARBA00004496"/>
    </source>
</evidence>
<comment type="cofactor">
    <cofactor evidence="2">
        <name>[4Fe-4S] cluster</name>
        <dbReference type="ChEBI" id="CHEBI:49883"/>
    </cofactor>
</comment>
<reference evidence="20" key="1">
    <citation type="journal article" date="2019" name="Int. J. Syst. Evol. Microbiol.">
        <title>The Global Catalogue of Microorganisms (GCM) 10K type strain sequencing project: providing services to taxonomists for standard genome sequencing and annotation.</title>
        <authorList>
            <consortium name="The Broad Institute Genomics Platform"/>
            <consortium name="The Broad Institute Genome Sequencing Center for Infectious Disease"/>
            <person name="Wu L."/>
            <person name="Ma J."/>
        </authorList>
    </citation>
    <scope>NUCLEOTIDE SEQUENCE [LARGE SCALE GENOMIC DNA]</scope>
    <source>
        <strain evidence="20">CCUG 61697</strain>
    </source>
</reference>
<evidence type="ECO:0000256" key="7">
    <source>
        <dbReference type="ARBA" id="ARBA00022485"/>
    </source>
</evidence>
<dbReference type="InterPro" id="IPR050482">
    <property type="entry name" value="Sensor_HK_TwoCompSys"/>
</dbReference>
<keyword evidence="17" id="KW-0812">Transmembrane</keyword>
<evidence type="ECO:0000256" key="6">
    <source>
        <dbReference type="ARBA" id="ARBA00017322"/>
    </source>
</evidence>
<keyword evidence="17" id="KW-0472">Membrane</keyword>
<comment type="subcellular location">
    <subcellularLocation>
        <location evidence="4">Cytoplasm</location>
    </subcellularLocation>
    <subcellularLocation>
        <location evidence="3">Membrane</location>
    </subcellularLocation>
</comment>
<evidence type="ECO:0000256" key="17">
    <source>
        <dbReference type="SAM" id="Phobius"/>
    </source>
</evidence>
<dbReference type="PROSITE" id="PS50885">
    <property type="entry name" value="HAMP"/>
    <property type="match status" value="1"/>
</dbReference>
<dbReference type="PANTHER" id="PTHR24421">
    <property type="entry name" value="NITRATE/NITRITE SENSOR PROTEIN NARX-RELATED"/>
    <property type="match status" value="1"/>
</dbReference>
<organism evidence="19 20">
    <name type="scientific">Methyloligella solikamskensis</name>
    <dbReference type="NCBI Taxonomy" id="1177756"/>
    <lineage>
        <taxon>Bacteria</taxon>
        <taxon>Pseudomonadati</taxon>
        <taxon>Pseudomonadota</taxon>
        <taxon>Alphaproteobacteria</taxon>
        <taxon>Hyphomicrobiales</taxon>
        <taxon>Hyphomicrobiaceae</taxon>
        <taxon>Methyloligella</taxon>
    </lineage>
</organism>
<evidence type="ECO:0000256" key="16">
    <source>
        <dbReference type="ARBA" id="ARBA00030800"/>
    </source>
</evidence>
<dbReference type="RefSeq" id="WP_379090288.1">
    <property type="nucleotide sequence ID" value="NZ_JBHTJO010000001.1"/>
</dbReference>
<dbReference type="GO" id="GO:0005524">
    <property type="term" value="F:ATP binding"/>
    <property type="evidence" value="ECO:0007669"/>
    <property type="project" value="UniProtKB-KW"/>
</dbReference>
<comment type="caution">
    <text evidence="19">The sequence shown here is derived from an EMBL/GenBank/DDBJ whole genome shotgun (WGS) entry which is preliminary data.</text>
</comment>
<keyword evidence="11" id="KW-0418">Kinase</keyword>
<evidence type="ECO:0000256" key="9">
    <source>
        <dbReference type="ARBA" id="ARBA00022553"/>
    </source>
</evidence>
<keyword evidence="9" id="KW-0597">Phosphoprotein</keyword>
<keyword evidence="10" id="KW-0808">Transferase</keyword>
<evidence type="ECO:0000259" key="18">
    <source>
        <dbReference type="PROSITE" id="PS50885"/>
    </source>
</evidence>
<feature type="transmembrane region" description="Helical" evidence="17">
    <location>
        <begin position="197"/>
        <end position="215"/>
    </location>
</feature>
<evidence type="ECO:0000256" key="3">
    <source>
        <dbReference type="ARBA" id="ARBA00004370"/>
    </source>
</evidence>
<dbReference type="InterPro" id="IPR003660">
    <property type="entry name" value="HAMP_dom"/>
</dbReference>
<evidence type="ECO:0000256" key="8">
    <source>
        <dbReference type="ARBA" id="ARBA00022490"/>
    </source>
</evidence>
<keyword evidence="17" id="KW-1133">Transmembrane helix</keyword>
<dbReference type="PRINTS" id="PR00344">
    <property type="entry name" value="BCTRLSENSOR"/>
</dbReference>
<evidence type="ECO:0000256" key="13">
    <source>
        <dbReference type="ARBA" id="ARBA00023012"/>
    </source>
</evidence>
<feature type="transmembrane region" description="Helical" evidence="17">
    <location>
        <begin position="21"/>
        <end position="42"/>
    </location>
</feature>